<protein>
    <submittedName>
        <fullName evidence="2">Uncharacterized protein</fullName>
    </submittedName>
</protein>
<feature type="compositionally biased region" description="Polar residues" evidence="1">
    <location>
        <begin position="49"/>
        <end position="70"/>
    </location>
</feature>
<name>A0A7G1NPK2_9ACTN</name>
<dbReference type="Proteomes" id="UP000516444">
    <property type="component" value="Chromosome"/>
</dbReference>
<feature type="region of interest" description="Disordered" evidence="1">
    <location>
        <begin position="48"/>
        <end position="78"/>
    </location>
</feature>
<proteinExistence type="predicted"/>
<organism evidence="2 3">
    <name type="scientific">Streptomyces aurantiacus</name>
    <dbReference type="NCBI Taxonomy" id="47760"/>
    <lineage>
        <taxon>Bacteria</taxon>
        <taxon>Bacillati</taxon>
        <taxon>Actinomycetota</taxon>
        <taxon>Actinomycetes</taxon>
        <taxon>Kitasatosporales</taxon>
        <taxon>Streptomycetaceae</taxon>
        <taxon>Streptomyces</taxon>
        <taxon>Streptomyces aurantiacus group</taxon>
    </lineage>
</organism>
<evidence type="ECO:0000256" key="1">
    <source>
        <dbReference type="SAM" id="MobiDB-lite"/>
    </source>
</evidence>
<keyword evidence="3" id="KW-1185">Reference proteome</keyword>
<sequence>MLVAVEPQVAISCDGGNVHIEGLRGTESVSTVVVAHPSFCWRVGRFTGAGQQPGSDNSCRGASAPQSGAATPTPGVGNWSAGTAEWGNLVYEPGGPFVIQVGRCPQTPMILMRACLRPAIVDPG</sequence>
<accession>A0A7G1NPK2</accession>
<reference evidence="2 3" key="1">
    <citation type="journal article" date="2014" name="Int. J. Syst. Evol. Microbiol.">
        <title>Complete genome sequence of Corynebacterium casei LMG S-19264T (=DSM 44701T), isolated from a smear-ripened cheese.</title>
        <authorList>
            <consortium name="US DOE Joint Genome Institute (JGI-PGF)"/>
            <person name="Walter F."/>
            <person name="Albersmeier A."/>
            <person name="Kalinowski J."/>
            <person name="Ruckert C."/>
        </authorList>
    </citation>
    <scope>NUCLEOTIDE SEQUENCE [LARGE SCALE GENOMIC DNA]</scope>
    <source>
        <strain evidence="2 3">JCM 4677</strain>
    </source>
</reference>
<evidence type="ECO:0000313" key="3">
    <source>
        <dbReference type="Proteomes" id="UP000516444"/>
    </source>
</evidence>
<dbReference type="AlphaFoldDB" id="A0A7G1NPK2"/>
<dbReference type="EMBL" id="AP023440">
    <property type="protein sequence ID" value="BCL25143.1"/>
    <property type="molecule type" value="Genomic_DNA"/>
</dbReference>
<gene>
    <name evidence="2" type="ORF">GCM10017557_00020</name>
</gene>
<evidence type="ECO:0000313" key="2">
    <source>
        <dbReference type="EMBL" id="BCL25143.1"/>
    </source>
</evidence>
<dbReference type="KEGG" id="sgm:GCM10017557_00020"/>